<dbReference type="Gene3D" id="2.40.10.350">
    <property type="entry name" value="Rod shape-determining protein MreC, domain 2"/>
    <property type="match status" value="1"/>
</dbReference>
<accession>A0A7H0VFD5</accession>
<keyword evidence="9" id="KW-1185">Reference proteome</keyword>
<dbReference type="InterPro" id="IPR042175">
    <property type="entry name" value="Cell/Rod_MreC_2"/>
</dbReference>
<dbReference type="InterPro" id="IPR055342">
    <property type="entry name" value="MreC_beta-barrel_core"/>
</dbReference>
<dbReference type="PANTHER" id="PTHR34138">
    <property type="entry name" value="CELL SHAPE-DETERMINING PROTEIN MREC"/>
    <property type="match status" value="1"/>
</dbReference>
<evidence type="ECO:0000256" key="1">
    <source>
        <dbReference type="ARBA" id="ARBA00009369"/>
    </source>
</evidence>
<keyword evidence="6" id="KW-0472">Membrane</keyword>
<feature type="domain" description="Rod shape-determining protein MreC beta-barrel core" evidence="7">
    <location>
        <begin position="111"/>
        <end position="259"/>
    </location>
</feature>
<evidence type="ECO:0000256" key="6">
    <source>
        <dbReference type="SAM" id="Phobius"/>
    </source>
</evidence>
<name>A0A7H0VFD5_9FLAO</name>
<feature type="transmembrane region" description="Helical" evidence="6">
    <location>
        <begin position="12"/>
        <end position="29"/>
    </location>
</feature>
<evidence type="ECO:0000256" key="4">
    <source>
        <dbReference type="ARBA" id="ARBA00032089"/>
    </source>
</evidence>
<reference evidence="8 9" key="1">
    <citation type="submission" date="2020-08" db="EMBL/GenBank/DDBJ databases">
        <title>Croceimicrobium hydrocarbonivorans gen. nov., sp. nov., a novel marine bacterium isolated from a bacterial consortium that degrades polyethylene terephthalate.</title>
        <authorList>
            <person name="Liu R."/>
        </authorList>
    </citation>
    <scope>NUCLEOTIDE SEQUENCE [LARGE SCALE GENOMIC DNA]</scope>
    <source>
        <strain evidence="8 9">A20-9</strain>
    </source>
</reference>
<comment type="similarity">
    <text evidence="1">Belongs to the MreC family.</text>
</comment>
<evidence type="ECO:0000313" key="9">
    <source>
        <dbReference type="Proteomes" id="UP000516305"/>
    </source>
</evidence>
<organism evidence="8 9">
    <name type="scientific">Croceimicrobium hydrocarbonivorans</name>
    <dbReference type="NCBI Taxonomy" id="2761580"/>
    <lineage>
        <taxon>Bacteria</taxon>
        <taxon>Pseudomonadati</taxon>
        <taxon>Bacteroidota</taxon>
        <taxon>Flavobacteriia</taxon>
        <taxon>Flavobacteriales</taxon>
        <taxon>Owenweeksiaceae</taxon>
        <taxon>Croceimicrobium</taxon>
    </lineage>
</organism>
<dbReference type="Pfam" id="PF04085">
    <property type="entry name" value="MreC"/>
    <property type="match status" value="1"/>
</dbReference>
<dbReference type="AlphaFoldDB" id="A0A7H0VFD5"/>
<dbReference type="Gene3D" id="2.40.10.340">
    <property type="entry name" value="Rod shape-determining protein MreC, domain 1"/>
    <property type="match status" value="1"/>
</dbReference>
<dbReference type="PANTHER" id="PTHR34138:SF1">
    <property type="entry name" value="CELL SHAPE-DETERMINING PROTEIN MREC"/>
    <property type="match status" value="1"/>
</dbReference>
<evidence type="ECO:0000256" key="5">
    <source>
        <dbReference type="SAM" id="Coils"/>
    </source>
</evidence>
<keyword evidence="6" id="KW-1133">Transmembrane helix</keyword>
<keyword evidence="6" id="KW-0812">Transmembrane</keyword>
<evidence type="ECO:0000256" key="3">
    <source>
        <dbReference type="ARBA" id="ARBA00022960"/>
    </source>
</evidence>
<proteinExistence type="inferred from homology"/>
<dbReference type="Proteomes" id="UP000516305">
    <property type="component" value="Chromosome"/>
</dbReference>
<dbReference type="EMBL" id="CP060139">
    <property type="protein sequence ID" value="QNR24433.1"/>
    <property type="molecule type" value="Genomic_DNA"/>
</dbReference>
<protein>
    <recommendedName>
        <fullName evidence="2">Cell shape-determining protein MreC</fullName>
    </recommendedName>
    <alternativeName>
        <fullName evidence="4">Cell shape protein MreC</fullName>
    </alternativeName>
</protein>
<dbReference type="RefSeq" id="WP_210758960.1">
    <property type="nucleotide sequence ID" value="NZ_CP060139.1"/>
</dbReference>
<keyword evidence="3" id="KW-0133">Cell shape</keyword>
<keyword evidence="5" id="KW-0175">Coiled coil</keyword>
<dbReference type="NCBIfam" id="NF010532">
    <property type="entry name" value="PRK13922.9-3"/>
    <property type="match status" value="1"/>
</dbReference>
<gene>
    <name evidence="8" type="primary">mreC</name>
    <name evidence="8" type="ORF">H4K34_00920</name>
</gene>
<dbReference type="GO" id="GO:0005886">
    <property type="term" value="C:plasma membrane"/>
    <property type="evidence" value="ECO:0007669"/>
    <property type="project" value="TreeGrafter"/>
</dbReference>
<evidence type="ECO:0000313" key="8">
    <source>
        <dbReference type="EMBL" id="QNR24433.1"/>
    </source>
</evidence>
<evidence type="ECO:0000259" key="7">
    <source>
        <dbReference type="Pfam" id="PF04085"/>
    </source>
</evidence>
<evidence type="ECO:0000256" key="2">
    <source>
        <dbReference type="ARBA" id="ARBA00013855"/>
    </source>
</evidence>
<dbReference type="InterPro" id="IPR042177">
    <property type="entry name" value="Cell/Rod_1"/>
</dbReference>
<feature type="coiled-coil region" evidence="5">
    <location>
        <begin position="60"/>
        <end position="87"/>
    </location>
</feature>
<dbReference type="InterPro" id="IPR007221">
    <property type="entry name" value="MreC"/>
</dbReference>
<dbReference type="KEGG" id="chyd:H4K34_00920"/>
<dbReference type="GO" id="GO:0008360">
    <property type="term" value="P:regulation of cell shape"/>
    <property type="evidence" value="ECO:0007669"/>
    <property type="project" value="UniProtKB-KW"/>
</dbReference>
<sequence length="275" mass="30883">MRYFLILLHRSRILLLFILLEAIAVYWVVSAKSYPRAQFNSTTTEINGRISNFQDDFQSYLNLRIENEQLAEENRRLREQLNESLLVQNYGADTINDSVLNQRYTYLPAKVIHSSHLKASNYLIIDKGSRSGIKPHMGVIGPLGVVGMVSSVSANFARVIPLINNSLSISAALKHEGYFGPLKWPGEDYLMSQVTDIPRYSKVEAGDTLITDGRSRYFPPGISIGIVQSKTLQADQNFFSLEVALSTDFANIAEVYVVKDLFSAELDTLQNPTVQ</sequence>